<sequence length="69" mass="8011">ISQHPEDIAGEFREYYNSLYNPRHSEEPTHRRELSPHIRTYLQDTIRTQISPEMASTLDEPVATDDLAA</sequence>
<dbReference type="AlphaFoldDB" id="A0AAD1QZH6"/>
<keyword evidence="2" id="KW-1185">Reference proteome</keyword>
<evidence type="ECO:0000313" key="2">
    <source>
        <dbReference type="Proteomes" id="UP001295444"/>
    </source>
</evidence>
<protein>
    <submittedName>
        <fullName evidence="1">Uncharacterized protein</fullName>
    </submittedName>
</protein>
<evidence type="ECO:0000313" key="1">
    <source>
        <dbReference type="EMBL" id="CAH2220552.1"/>
    </source>
</evidence>
<accession>A0AAD1QZH6</accession>
<feature type="non-terminal residue" evidence="1">
    <location>
        <position position="69"/>
    </location>
</feature>
<dbReference type="Proteomes" id="UP001295444">
    <property type="component" value="Chromosome 01"/>
</dbReference>
<organism evidence="1 2">
    <name type="scientific">Pelobates cultripes</name>
    <name type="common">Western spadefoot toad</name>
    <dbReference type="NCBI Taxonomy" id="61616"/>
    <lineage>
        <taxon>Eukaryota</taxon>
        <taxon>Metazoa</taxon>
        <taxon>Chordata</taxon>
        <taxon>Craniata</taxon>
        <taxon>Vertebrata</taxon>
        <taxon>Euteleostomi</taxon>
        <taxon>Amphibia</taxon>
        <taxon>Batrachia</taxon>
        <taxon>Anura</taxon>
        <taxon>Pelobatoidea</taxon>
        <taxon>Pelobatidae</taxon>
        <taxon>Pelobates</taxon>
    </lineage>
</organism>
<gene>
    <name evidence="1" type="ORF">PECUL_23A015696</name>
</gene>
<name>A0AAD1QZH6_PELCU</name>
<dbReference type="EMBL" id="OW240912">
    <property type="protein sequence ID" value="CAH2220552.1"/>
    <property type="molecule type" value="Genomic_DNA"/>
</dbReference>
<feature type="non-terminal residue" evidence="1">
    <location>
        <position position="1"/>
    </location>
</feature>
<proteinExistence type="predicted"/>
<reference evidence="1" key="1">
    <citation type="submission" date="2022-03" db="EMBL/GenBank/DDBJ databases">
        <authorList>
            <person name="Alioto T."/>
            <person name="Alioto T."/>
            <person name="Gomez Garrido J."/>
        </authorList>
    </citation>
    <scope>NUCLEOTIDE SEQUENCE</scope>
</reference>